<dbReference type="Gene3D" id="3.30.70.2970">
    <property type="entry name" value="Protein of unknown function (DUF541), domain 2"/>
    <property type="match status" value="1"/>
</dbReference>
<dbReference type="InterPro" id="IPR007497">
    <property type="entry name" value="SIMPL/DUF541"/>
</dbReference>
<dbReference type="eggNOG" id="COG2968">
    <property type="taxonomic scope" value="Bacteria"/>
</dbReference>
<dbReference type="RefSeq" id="WP_011399155.1">
    <property type="nucleotide sequence ID" value="NC_007645.1"/>
</dbReference>
<gene>
    <name evidence="1" type="ordered locus">HCH_05424</name>
</gene>
<reference evidence="1 2" key="1">
    <citation type="journal article" date="2005" name="Nucleic Acids Res.">
        <title>Genomic blueprint of Hahella chejuensis, a marine microbe producing an algicidal agent.</title>
        <authorList>
            <person name="Jeong H."/>
            <person name="Yim J.H."/>
            <person name="Lee C."/>
            <person name="Choi S.-H."/>
            <person name="Park Y.K."/>
            <person name="Yoon S.H."/>
            <person name="Hur C.-G."/>
            <person name="Kang H.-Y."/>
            <person name="Kim D."/>
            <person name="Lee H.H."/>
            <person name="Park K.H."/>
            <person name="Park S.-H."/>
            <person name="Park H.-S."/>
            <person name="Lee H.K."/>
            <person name="Oh T.K."/>
            <person name="Kim J.F."/>
        </authorList>
    </citation>
    <scope>NUCLEOTIDE SEQUENCE [LARGE SCALE GENOMIC DNA]</scope>
    <source>
        <strain evidence="1 2">KCTC 2396</strain>
    </source>
</reference>
<proteinExistence type="predicted"/>
<evidence type="ECO:0000313" key="1">
    <source>
        <dbReference type="EMBL" id="ABC32091.1"/>
    </source>
</evidence>
<dbReference type="OrthoDB" id="9871209at2"/>
<sequence>MSEKYPDRITMETVEKVKVSPDAATLALKVSGESSVFTTEALKKLKDVKSLIDGLKRLGVDESKLSLENIRVTSKSGMFAGASSVTFTLKLQSLAIADVPQTLALAASTKNISLEDIQWEYSYLETRKLEIMKSAARENKKQALELADALGVRLIAVHSLYPKWDEPNRQAMAGLTRSRSLMKARGPGGGDDSEGFELAMNHSDFLEVVIKAEYRVSEFAA</sequence>
<evidence type="ECO:0008006" key="3">
    <source>
        <dbReference type="Google" id="ProtNLM"/>
    </source>
</evidence>
<evidence type="ECO:0000313" key="2">
    <source>
        <dbReference type="Proteomes" id="UP000000238"/>
    </source>
</evidence>
<keyword evidence="2" id="KW-1185">Reference proteome</keyword>
<dbReference type="Pfam" id="PF04402">
    <property type="entry name" value="SIMPL"/>
    <property type="match status" value="1"/>
</dbReference>
<protein>
    <recommendedName>
        <fullName evidence="3">Periplasmic/secreted protein</fullName>
    </recommendedName>
</protein>
<dbReference type="EMBL" id="CP000155">
    <property type="protein sequence ID" value="ABC32091.1"/>
    <property type="molecule type" value="Genomic_DNA"/>
</dbReference>
<name>Q2SB83_HAHCH</name>
<accession>Q2SB83</accession>
<dbReference type="HOGENOM" id="CLU_1249172_0_0_6"/>
<dbReference type="AlphaFoldDB" id="Q2SB83"/>
<dbReference type="Gene3D" id="3.30.110.170">
    <property type="entry name" value="Protein of unknown function (DUF541), domain 1"/>
    <property type="match status" value="1"/>
</dbReference>
<dbReference type="Proteomes" id="UP000000238">
    <property type="component" value="Chromosome"/>
</dbReference>
<dbReference type="KEGG" id="hch:HCH_05424"/>
<organism evidence="1 2">
    <name type="scientific">Hahella chejuensis (strain KCTC 2396)</name>
    <dbReference type="NCBI Taxonomy" id="349521"/>
    <lineage>
        <taxon>Bacteria</taxon>
        <taxon>Pseudomonadati</taxon>
        <taxon>Pseudomonadota</taxon>
        <taxon>Gammaproteobacteria</taxon>
        <taxon>Oceanospirillales</taxon>
        <taxon>Hahellaceae</taxon>
        <taxon>Hahella</taxon>
    </lineage>
</organism>